<reference evidence="5" key="1">
    <citation type="journal article" date="2014" name="Nat. Genet.">
        <title>A reference genome for common bean and genome-wide analysis of dual domestications.</title>
        <authorList>
            <person name="Schmutz J."/>
            <person name="McClean P.E."/>
            <person name="Mamidi S."/>
            <person name="Wu G.A."/>
            <person name="Cannon S.B."/>
            <person name="Grimwood J."/>
            <person name="Jenkins J."/>
            <person name="Shu S."/>
            <person name="Song Q."/>
            <person name="Chavarro C."/>
            <person name="Torres-Torres M."/>
            <person name="Geffroy V."/>
            <person name="Moghaddam S.M."/>
            <person name="Gao D."/>
            <person name="Abernathy B."/>
            <person name="Barry K."/>
            <person name="Blair M."/>
            <person name="Brick M.A."/>
            <person name="Chovatia M."/>
            <person name="Gepts P."/>
            <person name="Goodstein D.M."/>
            <person name="Gonzales M."/>
            <person name="Hellsten U."/>
            <person name="Hyten D.L."/>
            <person name="Jia G."/>
            <person name="Kelly J.D."/>
            <person name="Kudrna D."/>
            <person name="Lee R."/>
            <person name="Richard M.M."/>
            <person name="Miklas P.N."/>
            <person name="Osorno J.M."/>
            <person name="Rodrigues J."/>
            <person name="Thareau V."/>
            <person name="Urrea C.A."/>
            <person name="Wang M."/>
            <person name="Yu Y."/>
            <person name="Zhang M."/>
            <person name="Wing R.A."/>
            <person name="Cregan P.B."/>
            <person name="Rokhsar D.S."/>
            <person name="Jackson S.A."/>
        </authorList>
    </citation>
    <scope>NUCLEOTIDE SEQUENCE [LARGE SCALE GENOMIC DNA]</scope>
    <source>
        <strain evidence="5">cv. G19833</strain>
    </source>
</reference>
<feature type="transmembrane region" description="Helical" evidence="2">
    <location>
        <begin position="344"/>
        <end position="364"/>
    </location>
</feature>
<dbReference type="Gramene" id="ESW18448">
    <property type="protein sequence ID" value="ESW18448"/>
    <property type="gene ID" value="PHAVU_006G042000g"/>
</dbReference>
<dbReference type="Pfam" id="PF13968">
    <property type="entry name" value="DUF4220"/>
    <property type="match status" value="1"/>
</dbReference>
<gene>
    <name evidence="4" type="ORF">PHAVU_006G042000g</name>
</gene>
<feature type="compositionally biased region" description="Basic and acidic residues" evidence="1">
    <location>
        <begin position="523"/>
        <end position="548"/>
    </location>
</feature>
<evidence type="ECO:0000256" key="1">
    <source>
        <dbReference type="SAM" id="MobiDB-lite"/>
    </source>
</evidence>
<dbReference type="Proteomes" id="UP000000226">
    <property type="component" value="Chromosome 6"/>
</dbReference>
<proteinExistence type="predicted"/>
<feature type="transmembrane region" description="Helical" evidence="2">
    <location>
        <begin position="142"/>
        <end position="158"/>
    </location>
</feature>
<keyword evidence="2" id="KW-1133">Transmembrane helix</keyword>
<feature type="transmembrane region" description="Helical" evidence="2">
    <location>
        <begin position="119"/>
        <end position="136"/>
    </location>
</feature>
<dbReference type="EMBL" id="CM002293">
    <property type="protein sequence ID" value="ESW18448.1"/>
    <property type="molecule type" value="Genomic_DNA"/>
</dbReference>
<keyword evidence="5" id="KW-1185">Reference proteome</keyword>
<keyword evidence="2" id="KW-0472">Membrane</keyword>
<dbReference type="eggNOG" id="ENOG502QQBP">
    <property type="taxonomic scope" value="Eukaryota"/>
</dbReference>
<keyword evidence="2" id="KW-0812">Transmembrane</keyword>
<feature type="transmembrane region" description="Helical" evidence="2">
    <location>
        <begin position="50"/>
        <end position="69"/>
    </location>
</feature>
<dbReference type="STRING" id="3885.V7BN34"/>
<dbReference type="InterPro" id="IPR025315">
    <property type="entry name" value="DUF4220"/>
</dbReference>
<feature type="transmembrane region" description="Helical" evidence="2">
    <location>
        <begin position="20"/>
        <end position="38"/>
    </location>
</feature>
<feature type="domain" description="DUF4220" evidence="3">
    <location>
        <begin position="52"/>
        <end position="401"/>
    </location>
</feature>
<dbReference type="OMA" id="NIRWAIL"/>
<organism evidence="4 5">
    <name type="scientific">Phaseolus vulgaris</name>
    <name type="common">Kidney bean</name>
    <name type="synonym">French bean</name>
    <dbReference type="NCBI Taxonomy" id="3885"/>
    <lineage>
        <taxon>Eukaryota</taxon>
        <taxon>Viridiplantae</taxon>
        <taxon>Streptophyta</taxon>
        <taxon>Embryophyta</taxon>
        <taxon>Tracheophyta</taxon>
        <taxon>Spermatophyta</taxon>
        <taxon>Magnoliopsida</taxon>
        <taxon>eudicotyledons</taxon>
        <taxon>Gunneridae</taxon>
        <taxon>Pentapetalae</taxon>
        <taxon>rosids</taxon>
        <taxon>fabids</taxon>
        <taxon>Fabales</taxon>
        <taxon>Fabaceae</taxon>
        <taxon>Papilionoideae</taxon>
        <taxon>50 kb inversion clade</taxon>
        <taxon>NPAAA clade</taxon>
        <taxon>indigoferoid/millettioid clade</taxon>
        <taxon>Phaseoleae</taxon>
        <taxon>Phaseolus</taxon>
    </lineage>
</organism>
<name>V7BN34_PHAVU</name>
<evidence type="ECO:0000256" key="2">
    <source>
        <dbReference type="SAM" id="Phobius"/>
    </source>
</evidence>
<dbReference type="SMR" id="V7BN34"/>
<evidence type="ECO:0000259" key="3">
    <source>
        <dbReference type="Pfam" id="PF13968"/>
    </source>
</evidence>
<evidence type="ECO:0000313" key="5">
    <source>
        <dbReference type="Proteomes" id="UP000000226"/>
    </source>
</evidence>
<feature type="transmembrane region" description="Helical" evidence="2">
    <location>
        <begin position="370"/>
        <end position="392"/>
    </location>
</feature>
<feature type="transmembrane region" description="Helical" evidence="2">
    <location>
        <begin position="308"/>
        <end position="332"/>
    </location>
</feature>
<feature type="region of interest" description="Disordered" evidence="1">
    <location>
        <begin position="523"/>
        <end position="553"/>
    </location>
</feature>
<accession>V7BN34</accession>
<sequence length="616" mass="71128">MVNPIPYFARNIWGKWNIQGAVLVSLSMQIILIFAAPFRKRSRNTLLLSLLWFTYLVADVTANFCVGLISNKYGDKDTVSTIDDYLRAFWTPFLLLHLGGPDTITAFSLEDNELWRRHMLGLMVQVCLTGYVFLLTLPDNTLWIPTALVFMAGLIKFAERTRSLQLASLGNFRQSMVHDPDPGPNYAKLVDEFRSRLQAGLPAEIVTMPEISDEFTDTEPPNSAKLQPHIRRSDDIADLSDLKVMRGAYDYFNTFKGLIVDMIFSFEERSKSRTYLLGLTAVDALRVIEVELNLIYQSFYTKTTIIESWLGLSFRFVSISSVVAALVVFIYEQKTGCEPFDVKVTYILLYGAVALEVLSIFMFIFSDHSFALICTRTGMLAFKLATIFSWVLMLKRPKWTDHEVNKPEWFNNKSYKVIDKIGAKEFVEQMMYEKKMPMLQRLWIFIFTELKRKAVDANDVETIQRICSSRGESVISHLSPEDLNKLMRYVGRNEVTFDECLILWHIATDLLFYAEEKKDENKKKWQNENDEKKKNENKVQDLEQGNHDDGEDGDIELRHFSKLLSDYMLYLLIMQPTMMSSVSATVHKRFQDTCKVATNFFSNEQLDRKKKKGGPH</sequence>
<protein>
    <recommendedName>
        <fullName evidence="3">DUF4220 domain-containing protein</fullName>
    </recommendedName>
</protein>
<dbReference type="PANTHER" id="PTHR31325">
    <property type="entry name" value="OS01G0798800 PROTEIN-RELATED"/>
    <property type="match status" value="1"/>
</dbReference>
<dbReference type="AlphaFoldDB" id="V7BN34"/>
<evidence type="ECO:0000313" key="4">
    <source>
        <dbReference type="EMBL" id="ESW18448.1"/>
    </source>
</evidence>
<dbReference type="OrthoDB" id="1689146at2759"/>